<keyword evidence="2" id="KW-0460">Magnesium</keyword>
<evidence type="ECO:0000259" key="4">
    <source>
        <dbReference type="Pfam" id="PF03454"/>
    </source>
</evidence>
<dbReference type="InterPro" id="IPR036135">
    <property type="entry name" value="MoeA_linker/N_sf"/>
</dbReference>
<dbReference type="InterPro" id="IPR005110">
    <property type="entry name" value="MoeA_linker/N"/>
</dbReference>
<keyword evidence="2" id="KW-0500">Molybdenum</keyword>
<protein>
    <recommendedName>
        <fullName evidence="2">Molybdopterin molybdenumtransferase</fullName>
        <ecNumber evidence="2">2.10.1.1</ecNumber>
    </recommendedName>
</protein>
<dbReference type="Gene3D" id="2.170.190.11">
    <property type="entry name" value="Molybdopterin biosynthesis moea protein, domain 3"/>
    <property type="match status" value="1"/>
</dbReference>
<dbReference type="InterPro" id="IPR005111">
    <property type="entry name" value="MoeA_C_domain_IV"/>
</dbReference>
<dbReference type="EC" id="2.10.1.1" evidence="2"/>
<sequence length="426" mass="44182">MALFRRKKIEEPVVEEEAPLRLPGAPADDVNGRRALEAHRDFLVSTVKPLTPFGLSIGDALGLELCEDVPAPADVPHLTTAAIDGFAFDSAATTRAGNPYPVHLQIDRRPPRPVVQGTAVSVRAGAELPEGTDCVVGPEVLDEEGKVAVDEPVPAWSGCRLAGSDFASGEVISAEGSHLNPGRIALLAAAGIDKVLARPRPRVVVLGTGGGERLDGGSVPVLDATAQIVAAAARNTGSHVWVVDASDAGTEELRETLTDQLIRADLVLATSDRMVATEPDPVGTLLPELGATDFCQVGMTPGSFQGFGLIGPELVPVMVLPPGPGAALASFHAFARPVLNRLAGGAPRSWEIAAEAGSLVVEASDLTRFVPVRLEERNGRFIASRAGHGDPARLADLAMSDALAVIPAGLSIGVGDDITCWSLGRS</sequence>
<dbReference type="GO" id="GO:0061599">
    <property type="term" value="F:molybdopterin molybdotransferase activity"/>
    <property type="evidence" value="ECO:0007669"/>
    <property type="project" value="UniProtKB-UniRule"/>
</dbReference>
<evidence type="ECO:0000256" key="2">
    <source>
        <dbReference type="RuleBase" id="RU365090"/>
    </source>
</evidence>
<dbReference type="SUPFAM" id="SSF63882">
    <property type="entry name" value="MoeA N-terminal region -like"/>
    <property type="match status" value="1"/>
</dbReference>
<keyword evidence="1 2" id="KW-0501">Molybdenum cofactor biosynthesis</keyword>
<reference evidence="5 7" key="2">
    <citation type="submission" date="2016-02" db="EMBL/GenBank/DDBJ databases">
        <title>Complete Genome Sequence of Propionibacterium acidipropionici ATCC 55737.</title>
        <authorList>
            <person name="Luna Flores C.H."/>
            <person name="Nielsen L.K."/>
            <person name="Marcellin E."/>
        </authorList>
    </citation>
    <scope>NUCLEOTIDE SEQUENCE [LARGE SCALE GENOMIC DNA]</scope>
    <source>
        <strain evidence="5 7">ATCC 55737</strain>
    </source>
</reference>
<comment type="cofactor">
    <cofactor evidence="2">
        <name>Mg(2+)</name>
        <dbReference type="ChEBI" id="CHEBI:18420"/>
    </cofactor>
</comment>
<dbReference type="PANTHER" id="PTHR10192:SF5">
    <property type="entry name" value="GEPHYRIN"/>
    <property type="match status" value="1"/>
</dbReference>
<evidence type="ECO:0000256" key="1">
    <source>
        <dbReference type="ARBA" id="ARBA00023150"/>
    </source>
</evidence>
<dbReference type="SUPFAM" id="SSF53218">
    <property type="entry name" value="Molybdenum cofactor biosynthesis proteins"/>
    <property type="match status" value="1"/>
</dbReference>
<dbReference type="Pfam" id="PF03453">
    <property type="entry name" value="MoeA_N"/>
    <property type="match status" value="1"/>
</dbReference>
<dbReference type="Gene3D" id="3.40.980.10">
    <property type="entry name" value="MoaB/Mog-like domain"/>
    <property type="match status" value="1"/>
</dbReference>
<dbReference type="Proteomes" id="UP000178666">
    <property type="component" value="Chromosome"/>
</dbReference>
<comment type="function">
    <text evidence="2">Catalyzes the insertion of molybdate into adenylated molybdopterin with the concomitant release of AMP.</text>
</comment>
<proteinExistence type="inferred from homology"/>
<dbReference type="EMBL" id="CP014352">
    <property type="protein sequence ID" value="AMS06522.1"/>
    <property type="molecule type" value="Genomic_DNA"/>
</dbReference>
<evidence type="ECO:0000313" key="6">
    <source>
        <dbReference type="EMBL" id="AOZ47966.1"/>
    </source>
</evidence>
<name>A0AAC9AP43_9ACTN</name>
<evidence type="ECO:0000313" key="5">
    <source>
        <dbReference type="EMBL" id="AMS06522.1"/>
    </source>
</evidence>
<dbReference type="GO" id="GO:0006777">
    <property type="term" value="P:Mo-molybdopterin cofactor biosynthetic process"/>
    <property type="evidence" value="ECO:0007669"/>
    <property type="project" value="UniProtKB-UniRule"/>
</dbReference>
<dbReference type="InterPro" id="IPR036425">
    <property type="entry name" value="MoaB/Mog-like_dom_sf"/>
</dbReference>
<comment type="pathway">
    <text evidence="2">Cofactor biosynthesis; molybdopterin biosynthesis.</text>
</comment>
<dbReference type="EMBL" id="CP015970">
    <property type="protein sequence ID" value="AOZ47966.1"/>
    <property type="molecule type" value="Genomic_DNA"/>
</dbReference>
<dbReference type="InterPro" id="IPR038987">
    <property type="entry name" value="MoeA-like"/>
</dbReference>
<dbReference type="Proteomes" id="UP000075221">
    <property type="component" value="Chromosome"/>
</dbReference>
<comment type="similarity">
    <text evidence="2">Belongs to the MoeA family.</text>
</comment>
<dbReference type="Gene3D" id="3.90.105.10">
    <property type="entry name" value="Molybdopterin biosynthesis moea protein, domain 2"/>
    <property type="match status" value="1"/>
</dbReference>
<keyword evidence="2" id="KW-0808">Transferase</keyword>
<dbReference type="NCBIfam" id="NF045515">
    <property type="entry name" value="Glp_gephyrin"/>
    <property type="match status" value="1"/>
</dbReference>
<organism evidence="5 7">
    <name type="scientific">Acidipropionibacterium acidipropionici</name>
    <dbReference type="NCBI Taxonomy" id="1748"/>
    <lineage>
        <taxon>Bacteria</taxon>
        <taxon>Bacillati</taxon>
        <taxon>Actinomycetota</taxon>
        <taxon>Actinomycetes</taxon>
        <taxon>Propionibacteriales</taxon>
        <taxon>Propionibacteriaceae</taxon>
        <taxon>Acidipropionibacterium</taxon>
    </lineage>
</organism>
<comment type="catalytic activity">
    <reaction evidence="2">
        <text>adenylyl-molybdopterin + molybdate = Mo-molybdopterin + AMP + H(+)</text>
        <dbReference type="Rhea" id="RHEA:35047"/>
        <dbReference type="ChEBI" id="CHEBI:15378"/>
        <dbReference type="ChEBI" id="CHEBI:36264"/>
        <dbReference type="ChEBI" id="CHEBI:62727"/>
        <dbReference type="ChEBI" id="CHEBI:71302"/>
        <dbReference type="ChEBI" id="CHEBI:456215"/>
    </reaction>
</comment>
<dbReference type="Gene3D" id="2.40.340.10">
    <property type="entry name" value="MoeA, C-terminal, domain IV"/>
    <property type="match status" value="1"/>
</dbReference>
<keyword evidence="2" id="KW-0479">Metal-binding</keyword>
<reference evidence="6 8" key="1">
    <citation type="journal article" date="2016" name="Plant Dis.">
        <title>Improved production of propionic acid using genome shuffling.</title>
        <authorList>
            <person name="Luna-Flores C.H."/>
            <person name="Palfreyman R.W."/>
            <person name="Kromer J.O."/>
            <person name="Nielsen L.K."/>
            <person name="Marcellin E."/>
        </authorList>
    </citation>
    <scope>NUCLEOTIDE SEQUENCE [LARGE SCALE GENOMIC DNA]</scope>
    <source>
        <strain evidence="6 8">F3E8</strain>
    </source>
</reference>
<gene>
    <name evidence="6" type="ORF">A8L58_16195</name>
    <name evidence="5" type="ORF">AXH35_14740</name>
</gene>
<feature type="domain" description="MoeA N-terminal and linker" evidence="3">
    <location>
        <begin position="37"/>
        <end position="191"/>
    </location>
</feature>
<accession>A0AAC9AP43</accession>
<dbReference type="AlphaFoldDB" id="A0AAC9AP43"/>
<evidence type="ECO:0000313" key="8">
    <source>
        <dbReference type="Proteomes" id="UP000178666"/>
    </source>
</evidence>
<evidence type="ECO:0000259" key="3">
    <source>
        <dbReference type="Pfam" id="PF03453"/>
    </source>
</evidence>
<feature type="domain" description="MoeA C-terminal" evidence="4">
    <location>
        <begin position="363"/>
        <end position="421"/>
    </location>
</feature>
<dbReference type="SUPFAM" id="SSF63867">
    <property type="entry name" value="MoeA C-terminal domain-like"/>
    <property type="match status" value="1"/>
</dbReference>
<dbReference type="InterPro" id="IPR036688">
    <property type="entry name" value="MoeA_C_domain_IV_sf"/>
</dbReference>
<dbReference type="GO" id="GO:0005829">
    <property type="term" value="C:cytosol"/>
    <property type="evidence" value="ECO:0007669"/>
    <property type="project" value="TreeGrafter"/>
</dbReference>
<dbReference type="Pfam" id="PF03454">
    <property type="entry name" value="MoeA_C"/>
    <property type="match status" value="1"/>
</dbReference>
<dbReference type="RefSeq" id="WP_062820349.1">
    <property type="nucleotide sequence ID" value="NZ_CP014352.1"/>
</dbReference>
<keyword evidence="8" id="KW-1185">Reference proteome</keyword>
<dbReference type="GO" id="GO:0046872">
    <property type="term" value="F:metal ion binding"/>
    <property type="evidence" value="ECO:0007669"/>
    <property type="project" value="UniProtKB-UniRule"/>
</dbReference>
<dbReference type="PANTHER" id="PTHR10192">
    <property type="entry name" value="MOLYBDOPTERIN BIOSYNTHESIS PROTEIN"/>
    <property type="match status" value="1"/>
</dbReference>
<evidence type="ECO:0000313" key="7">
    <source>
        <dbReference type="Proteomes" id="UP000075221"/>
    </source>
</evidence>